<comment type="caution">
    <text evidence="2">The sequence shown here is derived from an EMBL/GenBank/DDBJ whole genome shotgun (WGS) entry which is preliminary data.</text>
</comment>
<evidence type="ECO:0000313" key="2">
    <source>
        <dbReference type="EMBL" id="KAG2193347.1"/>
    </source>
</evidence>
<evidence type="ECO:0000313" key="3">
    <source>
        <dbReference type="Proteomes" id="UP000603453"/>
    </source>
</evidence>
<dbReference type="Proteomes" id="UP000603453">
    <property type="component" value="Unassembled WGS sequence"/>
</dbReference>
<evidence type="ECO:0000256" key="1">
    <source>
        <dbReference type="ARBA" id="ARBA00024204"/>
    </source>
</evidence>
<dbReference type="EMBL" id="JAEPRD010000237">
    <property type="protein sequence ID" value="KAG2193347.1"/>
    <property type="molecule type" value="Genomic_DNA"/>
</dbReference>
<reference evidence="2" key="1">
    <citation type="submission" date="2020-12" db="EMBL/GenBank/DDBJ databases">
        <title>Metabolic potential, ecology and presence of endohyphal bacteria is reflected in genomic diversity of Mucoromycotina.</title>
        <authorList>
            <person name="Muszewska A."/>
            <person name="Okrasinska A."/>
            <person name="Steczkiewicz K."/>
            <person name="Drgas O."/>
            <person name="Orlowska M."/>
            <person name="Perlinska-Lenart U."/>
            <person name="Aleksandrzak-Piekarczyk T."/>
            <person name="Szatraj K."/>
            <person name="Zielenkiewicz U."/>
            <person name="Pilsyk S."/>
            <person name="Malc E."/>
            <person name="Mieczkowski P."/>
            <person name="Kruszewska J.S."/>
            <person name="Biernat P."/>
            <person name="Pawlowska J."/>
        </authorList>
    </citation>
    <scope>NUCLEOTIDE SEQUENCE</scope>
    <source>
        <strain evidence="2">WA0000017839</strain>
    </source>
</reference>
<dbReference type="PANTHER" id="PTHR31905">
    <property type="entry name" value="COILED-COIL DOMAIN-CONTAINING PROTEIN 58"/>
    <property type="match status" value="1"/>
</dbReference>
<organism evidence="2 3">
    <name type="scientific">Mucor saturninus</name>
    <dbReference type="NCBI Taxonomy" id="64648"/>
    <lineage>
        <taxon>Eukaryota</taxon>
        <taxon>Fungi</taxon>
        <taxon>Fungi incertae sedis</taxon>
        <taxon>Mucoromycota</taxon>
        <taxon>Mucoromycotina</taxon>
        <taxon>Mucoromycetes</taxon>
        <taxon>Mucorales</taxon>
        <taxon>Mucorineae</taxon>
        <taxon>Mucoraceae</taxon>
        <taxon>Mucor</taxon>
    </lineage>
</organism>
<dbReference type="InterPro" id="IPR019171">
    <property type="entry name" value="MIX23"/>
</dbReference>
<gene>
    <name evidence="2" type="ORF">INT47_001011</name>
</gene>
<evidence type="ECO:0008006" key="4">
    <source>
        <dbReference type="Google" id="ProtNLM"/>
    </source>
</evidence>
<name>A0A8H7QJ75_9FUNG</name>
<keyword evidence="3" id="KW-1185">Reference proteome</keyword>
<dbReference type="GO" id="GO:0005758">
    <property type="term" value="C:mitochondrial intermembrane space"/>
    <property type="evidence" value="ECO:0007669"/>
    <property type="project" value="InterPro"/>
</dbReference>
<dbReference type="PANTHER" id="PTHR31905:SF2">
    <property type="entry name" value="PROTEIN MIX23"/>
    <property type="match status" value="1"/>
</dbReference>
<dbReference type="OrthoDB" id="5593818at2759"/>
<proteinExistence type="inferred from homology"/>
<protein>
    <recommendedName>
        <fullName evidence="4">Coiled-coil domain-containing protein 58</fullName>
    </recommendedName>
</protein>
<sequence length="137" mass="16177">MSSKELSPATCFNFSFFKDFMKELRRVDDNVINRLNSNGTHAEGVCSDFFKQMTEAYAKRDEAINYCLKLMDEDLDKKNRKLQEDPDDFEVKNSIFTQESVRQSISNERYVEEIIRDRTLQVFKNKCRAFDTTSLEK</sequence>
<comment type="similarity">
    <text evidence="1">Belongs to the MIX23 family.</text>
</comment>
<accession>A0A8H7QJ75</accession>
<dbReference type="AlphaFoldDB" id="A0A8H7QJ75"/>
<dbReference type="Pfam" id="PF09774">
    <property type="entry name" value="MIX23"/>
    <property type="match status" value="1"/>
</dbReference>